<feature type="transmembrane region" description="Helical" evidence="7">
    <location>
        <begin position="521"/>
        <end position="539"/>
    </location>
</feature>
<dbReference type="PANTHER" id="PTHR31585:SF5">
    <property type="entry name" value="RNA-BINDING S4 DOMAIN-CONTAINING PROTEIN"/>
    <property type="match status" value="1"/>
</dbReference>
<feature type="transmembrane region" description="Helical" evidence="7">
    <location>
        <begin position="184"/>
        <end position="202"/>
    </location>
</feature>
<feature type="transmembrane region" description="Helical" evidence="7">
    <location>
        <begin position="372"/>
        <end position="391"/>
    </location>
</feature>
<dbReference type="EMBL" id="NBNE01006918">
    <property type="protein sequence ID" value="OWZ01353.1"/>
    <property type="molecule type" value="Genomic_DNA"/>
</dbReference>
<feature type="transmembrane region" description="Helical" evidence="7">
    <location>
        <begin position="341"/>
        <end position="360"/>
    </location>
</feature>
<dbReference type="InterPro" id="IPR036259">
    <property type="entry name" value="MFS_trans_sf"/>
</dbReference>
<evidence type="ECO:0000313" key="8">
    <source>
        <dbReference type="EMBL" id="OWZ01353.1"/>
    </source>
</evidence>
<keyword evidence="5 7" id="KW-1133">Transmembrane helix</keyword>
<dbReference type="SUPFAM" id="SSF103473">
    <property type="entry name" value="MFS general substrate transporter"/>
    <property type="match status" value="1"/>
</dbReference>
<dbReference type="GO" id="GO:0016020">
    <property type="term" value="C:membrane"/>
    <property type="evidence" value="ECO:0007669"/>
    <property type="project" value="UniProtKB-SubCell"/>
</dbReference>
<feature type="transmembrane region" description="Helical" evidence="7">
    <location>
        <begin position="482"/>
        <end position="501"/>
    </location>
</feature>
<accession>A0A225V7K8</accession>
<feature type="transmembrane region" description="Helical" evidence="7">
    <location>
        <begin position="84"/>
        <end position="107"/>
    </location>
</feature>
<keyword evidence="9" id="KW-1185">Reference proteome</keyword>
<comment type="similarity">
    <text evidence="2">Belongs to the major facilitator superfamily. Folate-biopterin transporter (TC 2.A.71) family.</text>
</comment>
<evidence type="ECO:0000256" key="7">
    <source>
        <dbReference type="SAM" id="Phobius"/>
    </source>
</evidence>
<comment type="subcellular location">
    <subcellularLocation>
        <location evidence="1">Membrane</location>
        <topology evidence="1">Multi-pass membrane protein</topology>
    </subcellularLocation>
</comment>
<feature type="transmembrane region" description="Helical" evidence="7">
    <location>
        <begin position="223"/>
        <end position="242"/>
    </location>
</feature>
<sequence length="560" mass="62538">MNVQRFSTSSKPEDYYELKTPNPGELEDGAIRPGGPPNLYSWSNIGLMAQYAAIGVIYGTMYSIVYPFLTVYLRMSGNEATSAYVLITLPYTLKVFIGIITDCYPIFGYRRVSIITDCYPIFGYRRRPYMLIGWAVCFISLIVMAIMPIGDPYYPDPSWALLTTLSEEQTSQLNTDAQHSGVKYIFLMVIANLGSVVAFTASDGILVELAQREPLKIRGTLQSVVYAVQYSFQIISSAMVGFGLNSADFGGTFSSSMGVNAVMGVCAAFSLIVMPFSWFCITEEKTYRRSARKYLYALYELIQQRVVYQIVIFRFCRNVFSYVSVTASSLIQSYWLSVSPVNSSVATIIGLIVSAGSLYLTKQFGLNWNWRYMIAISQISVIIIDAFPTFFTIWDVYRSQWFWLGVPLVENFPNAIGTIVATFAVLEIIEEGNEATVYGLITAVSTLASPFASVITKSIDGGFDVETEFIRLDNSYVRWQVTYTYLIAYAFKLCSLVFLMLLPKQKIETQELKRTGGKNKLIGIATIVVVAFSLVWSVMTNLMTMFDSTSCLRIAGGTGC</sequence>
<dbReference type="Proteomes" id="UP000198211">
    <property type="component" value="Unassembled WGS sequence"/>
</dbReference>
<evidence type="ECO:0000256" key="2">
    <source>
        <dbReference type="ARBA" id="ARBA00007015"/>
    </source>
</evidence>
<keyword evidence="3" id="KW-0813">Transport</keyword>
<gene>
    <name evidence="8" type="ORF">PHMEG_00027278</name>
</gene>
<organism evidence="8 9">
    <name type="scientific">Phytophthora megakarya</name>
    <dbReference type="NCBI Taxonomy" id="4795"/>
    <lineage>
        <taxon>Eukaryota</taxon>
        <taxon>Sar</taxon>
        <taxon>Stramenopiles</taxon>
        <taxon>Oomycota</taxon>
        <taxon>Peronosporomycetes</taxon>
        <taxon>Peronosporales</taxon>
        <taxon>Peronosporaceae</taxon>
        <taxon>Phytophthora</taxon>
    </lineage>
</organism>
<keyword evidence="6 7" id="KW-0472">Membrane</keyword>
<evidence type="ECO:0000256" key="4">
    <source>
        <dbReference type="ARBA" id="ARBA00022692"/>
    </source>
</evidence>
<dbReference type="Gene3D" id="1.20.1250.20">
    <property type="entry name" value="MFS general substrate transporter like domains"/>
    <property type="match status" value="1"/>
</dbReference>
<dbReference type="InterPro" id="IPR039309">
    <property type="entry name" value="BT1"/>
</dbReference>
<evidence type="ECO:0000256" key="1">
    <source>
        <dbReference type="ARBA" id="ARBA00004141"/>
    </source>
</evidence>
<dbReference type="OrthoDB" id="754047at2759"/>
<evidence type="ECO:0000256" key="6">
    <source>
        <dbReference type="ARBA" id="ARBA00023136"/>
    </source>
</evidence>
<dbReference type="AlphaFoldDB" id="A0A225V7K8"/>
<feature type="transmembrane region" description="Helical" evidence="7">
    <location>
        <begin position="51"/>
        <end position="72"/>
    </location>
</feature>
<feature type="transmembrane region" description="Helical" evidence="7">
    <location>
        <begin position="262"/>
        <end position="281"/>
    </location>
</feature>
<evidence type="ECO:0000256" key="3">
    <source>
        <dbReference type="ARBA" id="ARBA00022448"/>
    </source>
</evidence>
<name>A0A225V7K8_9STRA</name>
<dbReference type="STRING" id="4795.A0A225V7K8"/>
<dbReference type="PANTHER" id="PTHR31585">
    <property type="entry name" value="FOLATE-BIOPTERIN TRANSPORTER 1, CHLOROPLASTIC"/>
    <property type="match status" value="1"/>
</dbReference>
<feature type="transmembrane region" description="Helical" evidence="7">
    <location>
        <begin position="128"/>
        <end position="149"/>
    </location>
</feature>
<reference evidence="9" key="1">
    <citation type="submission" date="2017-03" db="EMBL/GenBank/DDBJ databases">
        <title>Phytopthora megakarya and P. palmivora, two closely related causual agents of cacao black pod achieved similar genome size and gene model numbers by different mechanisms.</title>
        <authorList>
            <person name="Ali S."/>
            <person name="Shao J."/>
            <person name="Larry D.J."/>
            <person name="Kronmiller B."/>
            <person name="Shen D."/>
            <person name="Strem M.D."/>
            <person name="Melnick R.L."/>
            <person name="Guiltinan M.J."/>
            <person name="Tyler B.M."/>
            <person name="Meinhardt L.W."/>
            <person name="Bailey B.A."/>
        </authorList>
    </citation>
    <scope>NUCLEOTIDE SEQUENCE [LARGE SCALE GENOMIC DNA]</scope>
    <source>
        <strain evidence="9">zdho120</strain>
    </source>
</reference>
<feature type="transmembrane region" description="Helical" evidence="7">
    <location>
        <begin position="315"/>
        <end position="335"/>
    </location>
</feature>
<proteinExistence type="inferred from homology"/>
<protein>
    <submittedName>
        <fullName evidence="8">Transmembrane protein</fullName>
    </submittedName>
</protein>
<evidence type="ECO:0000256" key="5">
    <source>
        <dbReference type="ARBA" id="ARBA00022989"/>
    </source>
</evidence>
<dbReference type="Pfam" id="PF03092">
    <property type="entry name" value="BT1"/>
    <property type="match status" value="1"/>
</dbReference>
<comment type="caution">
    <text evidence="8">The sequence shown here is derived from an EMBL/GenBank/DDBJ whole genome shotgun (WGS) entry which is preliminary data.</text>
</comment>
<evidence type="ECO:0000313" key="9">
    <source>
        <dbReference type="Proteomes" id="UP000198211"/>
    </source>
</evidence>
<keyword evidence="4 7" id="KW-0812">Transmembrane</keyword>